<proteinExistence type="predicted"/>
<dbReference type="Proteomes" id="UP000602647">
    <property type="component" value="Unassembled WGS sequence"/>
</dbReference>
<keyword evidence="3" id="KW-1185">Reference proteome</keyword>
<feature type="signal peptide" evidence="1">
    <location>
        <begin position="1"/>
        <end position="24"/>
    </location>
</feature>
<keyword evidence="1" id="KW-0732">Signal</keyword>
<reference evidence="2" key="1">
    <citation type="submission" date="2020-08" db="EMBL/GenBank/DDBJ databases">
        <title>Genome public.</title>
        <authorList>
            <person name="Liu C."/>
            <person name="Sun Q."/>
        </authorList>
    </citation>
    <scope>NUCLEOTIDE SEQUENCE</scope>
    <source>
        <strain evidence="2">BX12</strain>
    </source>
</reference>
<evidence type="ECO:0000313" key="3">
    <source>
        <dbReference type="Proteomes" id="UP000602647"/>
    </source>
</evidence>
<accession>A0A923NP00</accession>
<gene>
    <name evidence="2" type="ORF">H9L42_12350</name>
</gene>
<feature type="chain" id="PRO_5038971820" description="Fibronectin type-III domain-containing protein" evidence="1">
    <location>
        <begin position="25"/>
        <end position="254"/>
    </location>
</feature>
<protein>
    <recommendedName>
        <fullName evidence="4">Fibronectin type-III domain-containing protein</fullName>
    </recommendedName>
</protein>
<comment type="caution">
    <text evidence="2">The sequence shown here is derived from an EMBL/GenBank/DDBJ whole genome shotgun (WGS) entry which is preliminary data.</text>
</comment>
<organism evidence="2 3">
    <name type="scientific">Zhenpiania hominis</name>
    <dbReference type="NCBI Taxonomy" id="2763644"/>
    <lineage>
        <taxon>Bacteria</taxon>
        <taxon>Bacillati</taxon>
        <taxon>Bacillota</taxon>
        <taxon>Clostridia</taxon>
        <taxon>Peptostreptococcales</taxon>
        <taxon>Anaerovoracaceae</taxon>
        <taxon>Zhenpiania</taxon>
    </lineage>
</organism>
<evidence type="ECO:0008006" key="4">
    <source>
        <dbReference type="Google" id="ProtNLM"/>
    </source>
</evidence>
<evidence type="ECO:0000313" key="2">
    <source>
        <dbReference type="EMBL" id="MBC6680612.1"/>
    </source>
</evidence>
<dbReference type="SUPFAM" id="SSF49265">
    <property type="entry name" value="Fibronectin type III"/>
    <property type="match status" value="1"/>
</dbReference>
<evidence type="ECO:0000256" key="1">
    <source>
        <dbReference type="SAM" id="SignalP"/>
    </source>
</evidence>
<dbReference type="Gene3D" id="2.60.40.10">
    <property type="entry name" value="Immunoglobulins"/>
    <property type="match status" value="1"/>
</dbReference>
<name>A0A923NP00_9FIRM</name>
<sequence length="254" mass="28696">MSLKKHISLILILAMLMTAVPALGTADSVSAASTLKKPALTNHAAGSKSIKNTWKKVRGAKGYEVYRSAKKKGKYQKVKTIKKGKTTSWTNKKLKKNKAYFYKVRAYKIVKGKKKYSKFSAVQRAVTTNTPAWEWYMSKKSEKTDTIKLEITNKSRYNMNFTKNGIFFRDADSLEQAAELGESATPQELEAAGIYELKAKAGAIRPGKTKVLTYKADKEVDYSRKSILFGEFKYNKTKYLIFAGWDMEAGYIKE</sequence>
<dbReference type="InterPro" id="IPR036116">
    <property type="entry name" value="FN3_sf"/>
</dbReference>
<dbReference type="InterPro" id="IPR013783">
    <property type="entry name" value="Ig-like_fold"/>
</dbReference>
<dbReference type="RefSeq" id="WP_187303706.1">
    <property type="nucleotide sequence ID" value="NZ_JACRYT010000015.1"/>
</dbReference>
<dbReference type="AlphaFoldDB" id="A0A923NP00"/>
<dbReference type="EMBL" id="JACRYT010000015">
    <property type="protein sequence ID" value="MBC6680612.1"/>
    <property type="molecule type" value="Genomic_DNA"/>
</dbReference>